<accession>A0A9Q0G1N5</accession>
<dbReference type="Proteomes" id="UP001141552">
    <property type="component" value="Unassembled WGS sequence"/>
</dbReference>
<reference evidence="2" key="1">
    <citation type="submission" date="2022-02" db="EMBL/GenBank/DDBJ databases">
        <authorList>
            <person name="Henning P.M."/>
            <person name="McCubbin A.G."/>
            <person name="Shore J.S."/>
        </authorList>
    </citation>
    <scope>NUCLEOTIDE SEQUENCE</scope>
    <source>
        <strain evidence="2">F60SS</strain>
        <tissue evidence="2">Leaves</tissue>
    </source>
</reference>
<reference evidence="2" key="2">
    <citation type="journal article" date="2023" name="Plants (Basel)">
        <title>Annotation of the Turnera subulata (Passifloraceae) Draft Genome Reveals the S-Locus Evolved after the Divergence of Turneroideae from Passifloroideae in a Stepwise Manner.</title>
        <authorList>
            <person name="Henning P.M."/>
            <person name="Roalson E.H."/>
            <person name="Mir W."/>
            <person name="McCubbin A.G."/>
            <person name="Shore J.S."/>
        </authorList>
    </citation>
    <scope>NUCLEOTIDE SEQUENCE</scope>
    <source>
        <strain evidence="2">F60SS</strain>
    </source>
</reference>
<comment type="caution">
    <text evidence="2">The sequence shown here is derived from an EMBL/GenBank/DDBJ whole genome shotgun (WGS) entry which is preliminary data.</text>
</comment>
<evidence type="ECO:0000313" key="3">
    <source>
        <dbReference type="Proteomes" id="UP001141552"/>
    </source>
</evidence>
<keyword evidence="3" id="KW-1185">Reference proteome</keyword>
<dbReference type="EMBL" id="JAKUCV010002741">
    <property type="protein sequence ID" value="KAJ4841568.1"/>
    <property type="molecule type" value="Genomic_DNA"/>
</dbReference>
<protein>
    <submittedName>
        <fullName evidence="2">Uncharacterized protein</fullName>
    </submittedName>
</protein>
<feature type="region of interest" description="Disordered" evidence="1">
    <location>
        <begin position="95"/>
        <end position="116"/>
    </location>
</feature>
<dbReference type="PANTHER" id="PTHR35111">
    <property type="entry name" value="F10A5.9-RELATED"/>
    <property type="match status" value="1"/>
</dbReference>
<dbReference type="AlphaFoldDB" id="A0A9Q0G1N5"/>
<name>A0A9Q0G1N5_9ROSI</name>
<gene>
    <name evidence="2" type="ORF">Tsubulata_037105</name>
</gene>
<sequence length="162" mass="18021">MITLHFPESIWQPRGIRKRWITMHRPQSESFVIQVRGSSSSSSSEGALNNYNHHEFPPAPTTSVASNKLNFSAMKLFNRFRKILMRLVFSFPSGGGSSGGGSSGMASKQRNSCDRFDPPKTSCSSYYSSQMHYSEAIADCIEFLNRSSQDGILDGRKSDVLV</sequence>
<dbReference type="OrthoDB" id="1840016at2759"/>
<evidence type="ECO:0000313" key="2">
    <source>
        <dbReference type="EMBL" id="KAJ4841568.1"/>
    </source>
</evidence>
<organism evidence="2 3">
    <name type="scientific">Turnera subulata</name>
    <dbReference type="NCBI Taxonomy" id="218843"/>
    <lineage>
        <taxon>Eukaryota</taxon>
        <taxon>Viridiplantae</taxon>
        <taxon>Streptophyta</taxon>
        <taxon>Embryophyta</taxon>
        <taxon>Tracheophyta</taxon>
        <taxon>Spermatophyta</taxon>
        <taxon>Magnoliopsida</taxon>
        <taxon>eudicotyledons</taxon>
        <taxon>Gunneridae</taxon>
        <taxon>Pentapetalae</taxon>
        <taxon>rosids</taxon>
        <taxon>fabids</taxon>
        <taxon>Malpighiales</taxon>
        <taxon>Passifloraceae</taxon>
        <taxon>Turnera</taxon>
    </lineage>
</organism>
<proteinExistence type="predicted"/>
<dbReference type="PANTHER" id="PTHR35111:SF5">
    <property type="entry name" value="F10A5.9"/>
    <property type="match status" value="1"/>
</dbReference>
<evidence type="ECO:0000256" key="1">
    <source>
        <dbReference type="SAM" id="MobiDB-lite"/>
    </source>
</evidence>